<gene>
    <name evidence="1" type="ORF">UFOPK2992_01060</name>
</gene>
<name>A0A6J6Y7V3_9ZZZZ</name>
<dbReference type="EMBL" id="CAFAAI010000178">
    <property type="protein sequence ID" value="CAB4801707.1"/>
    <property type="molecule type" value="Genomic_DNA"/>
</dbReference>
<protein>
    <submittedName>
        <fullName evidence="1">Unannotated protein</fullName>
    </submittedName>
</protein>
<sequence length="753" mass="75076">MLKTRNNLTKTRIAASVALIFATLSIGLTNQAVASAVPLPIAVVQQQSGHATAVYFDNHTNQNLAVGLTGYPASLGDSVTVSFDGVTKNDGSPAAIDTIAGDAGYLATFCGNYTDTGVPSSDRALTSADISTLEGITAHCAAFVPATSAPGASPAGPTISANLTLNLQGFQPAVAAVPDSGVHGVAAVAAVAGVPEIPCVPATDVEATLFSQFVAACSISPAVPAIPAVTAVDAIADTFVAGSPAVTEVTGTKCVAVDTVIPCFILVASTDQSVALAMPVINVAAVSVFGRIGLYDPATGTGVCNPASISGPPSTCPAVRLSSTATPYPFVVGGAGFLPSSNSLALVSAVNGGADIPVVGDSYTAVSEQICATADNSNCLAAVADFDPASPAHVDLAGNIGGVFTISDTASVTTGDKFLQVTGRYYLYTGDVCPAAFTTFAAGICSITQTHYASIKILTAPTPPVFSPSSGAPGAVGSITGSGYEPRANVAIQRRDVNGNAFGTPMTSAVDGVGNLNFAFPAGALDYPVVDIVLTVIDAAFGAATYTSPAVTFDSAAAIAFCSATDTCNAGQLITTAVLPGTVQLFSGDAVVDIEPVDLSTIDITDPESWYPLSAPGPMTSVIIGDMRGANTGFVVTGSVADLRGATQSSNTIPAADVFVADGSIVCDIYADAGEGNDPLGVVSVGVTADPQADIPGASPLADGSQEFCTLLPDATGRAAGMFQLDAALQIAGRPITAVDDYTGMLVITITGN</sequence>
<dbReference type="AlphaFoldDB" id="A0A6J6Y7V3"/>
<organism evidence="1">
    <name type="scientific">freshwater metagenome</name>
    <dbReference type="NCBI Taxonomy" id="449393"/>
    <lineage>
        <taxon>unclassified sequences</taxon>
        <taxon>metagenomes</taxon>
        <taxon>ecological metagenomes</taxon>
    </lineage>
</organism>
<reference evidence="1" key="1">
    <citation type="submission" date="2020-05" db="EMBL/GenBank/DDBJ databases">
        <authorList>
            <person name="Chiriac C."/>
            <person name="Salcher M."/>
            <person name="Ghai R."/>
            <person name="Kavagutti S V."/>
        </authorList>
    </citation>
    <scope>NUCLEOTIDE SEQUENCE</scope>
</reference>
<proteinExistence type="predicted"/>
<accession>A0A6J6Y7V3</accession>
<evidence type="ECO:0000313" key="1">
    <source>
        <dbReference type="EMBL" id="CAB4801707.1"/>
    </source>
</evidence>